<feature type="compositionally biased region" description="Low complexity" evidence="1">
    <location>
        <begin position="1412"/>
        <end position="1425"/>
    </location>
</feature>
<sequence>MTQFQKRHRIIATFFLLIFFPTLLPNNLFATNNGPNSFEAANFEPVDAADMVNLVTGDMSYVLPLLNVPSPEGGYPLALSNHAGIAMAQEASWVGLGWSLNPGAINRSVNGYPDDIEIGNDNTFIYDQGGTANYYDAGVGVTFYNVSAGLGAYWGSNKTFGGSVSLGLGGYAVTVGTGTFGPTVGLGYGGSLDNVVSNISTGVSFNSLKDQGSYMGPQGTGASSNLGSFSLNNYDVQTSSENYSMGIAGFYFYYGHTKVKYSLFEEQIKKYTGILYPNSGSDLGLNHDVNKLVIYNDGVSNISDLGDSTKDYLNDNVLLPNYDKYKVQAQGLSGSITPAFTSETKLKHENIFTGEYTTITNGSNSYNVPNQSIFYNTLNNDDTSLKLNNKIFFEFENTNSSFLRIDRSILKRDIDRENQDPNILSAGYQTYLGQKYAKTQKTDKFSETSTNENIALKVDARTNRKRTGKSVEVFTNSQILSGTSATGGTFIEANNLNRNQPEIYRPESIGGYRITDIDGKVYHYSLPVINFEIWYKNFIVQTNEDSKFMERESNVPYATDWLLTAITGPDYVDTNGNNKVDSQDYGYWVEFDYGKWSDGYIWNGSTGNYDIVKGSTGNDDRYEYYRGRKQIYYLDAVKTRTHTAYFVKSLRKDAQSDAFMRYTTQAPNSIGFDKNSSPKKFTSNLLQFYQAGPVISNYGLPSTYKENNVAKKVGSVNGYKASYRYADFPAQYSLKLDKIILLKNDKNISINKASGAALTSNKKAFLYENRGFQVLSCLIEDSPGSPGYHTIGNLNGTYLADINTNIKEIAIHQSEKVIDANDVTSSSIEQNAEKIINFQYDANYSLMPNSFHSSAGNKGKLTLKAVEFLGHQGIACIPKYQFNYNNPSTSFNVNNEDGWGYNKLDPTAWCLNEITTPMGSKMNIQYESDDYNAVAAKSYTLTGTPNYGKGGGIRVKEISYSDGINITNKTNYYYNQNGFNKNPLDTNYKSSGVTSFVPSKDFMILPYASELPPPVIMYSNVSVEESNADNNMLSKTNYSFETLTNYSKNSGSVYNIGNYLTINKIQDEATIIPNNAVDLRFTKYDIKNRINNLGRLLSAKKYNTKNQTSYSLKNEYRVSTDSQDEFGTKQESFLSLYNIVPGKQYYTVNSVSKTSYPNQLIKTTNTQKGYTSSITFDKFDLLTGLALETTTTTSDGKTIKNKIVPAYTKPEYYNMGSRVDDFQNKNMLSQTAANYIYLKESSSFKITGVDITTWSNIWAYKDISGNIVEPSNTKEKIWRKHKSYVWNGSKDANGIYLNYTDTQTTKDDGFSWLVPSRAGLDVGQAAQWKQVSEITLYDHYSNPLEVKGINKNYVSSKMGNFDSKLTVSGSARYGEIFYSSAETNNGIWVDPEISVTSTSMLSGVTSHTGKQSVETTSTSKMTVSMKNDEHRSGKYKISIWVEKSNSPKAVIKINGNAIPLVNDNIIAGNWQLKTAYVQLPKTACTIDFCSLDASKVYFDDLMIRPVSSSIVGYVYNDWGELTYTINNSGLATKFEYDAAGRVIKTSIEVVNDAVNGVTTGGFKVVKTNIYNNRYLN</sequence>
<feature type="region of interest" description="Disordered" evidence="1">
    <location>
        <begin position="1406"/>
        <end position="1425"/>
    </location>
</feature>
<organism evidence="2 3">
    <name type="scientific">Flavobacterium branchiicola</name>
    <dbReference type="NCBI Taxonomy" id="1114875"/>
    <lineage>
        <taxon>Bacteria</taxon>
        <taxon>Pseudomonadati</taxon>
        <taxon>Bacteroidota</taxon>
        <taxon>Flavobacteriia</taxon>
        <taxon>Flavobacteriales</taxon>
        <taxon>Flavobacteriaceae</taxon>
        <taxon>Flavobacterium</taxon>
    </lineage>
</organism>
<evidence type="ECO:0008006" key="4">
    <source>
        <dbReference type="Google" id="ProtNLM"/>
    </source>
</evidence>
<dbReference type="RefSeq" id="WP_213254869.1">
    <property type="nucleotide sequence ID" value="NZ_JAGYWA010000001.1"/>
</dbReference>
<dbReference type="Proteomes" id="UP001595935">
    <property type="component" value="Unassembled WGS sequence"/>
</dbReference>
<evidence type="ECO:0000313" key="2">
    <source>
        <dbReference type="EMBL" id="MFC4746061.1"/>
    </source>
</evidence>
<evidence type="ECO:0000313" key="3">
    <source>
        <dbReference type="Proteomes" id="UP001595935"/>
    </source>
</evidence>
<dbReference type="EMBL" id="JBHSGV010000001">
    <property type="protein sequence ID" value="MFC4746061.1"/>
    <property type="molecule type" value="Genomic_DNA"/>
</dbReference>
<accession>A0ABV9PA77</accession>
<reference evidence="3" key="1">
    <citation type="journal article" date="2019" name="Int. J. Syst. Evol. Microbiol.">
        <title>The Global Catalogue of Microorganisms (GCM) 10K type strain sequencing project: providing services to taxonomists for standard genome sequencing and annotation.</title>
        <authorList>
            <consortium name="The Broad Institute Genomics Platform"/>
            <consortium name="The Broad Institute Genome Sequencing Center for Infectious Disease"/>
            <person name="Wu L."/>
            <person name="Ma J."/>
        </authorList>
    </citation>
    <scope>NUCLEOTIDE SEQUENCE [LARGE SCALE GENOMIC DNA]</scope>
    <source>
        <strain evidence="3">WYCCWR 13023</strain>
    </source>
</reference>
<protein>
    <recommendedName>
        <fullName evidence="4">YD repeat-containing protein</fullName>
    </recommendedName>
</protein>
<gene>
    <name evidence="2" type="ORF">ACFO5S_01290</name>
</gene>
<dbReference type="InterPro" id="IPR018247">
    <property type="entry name" value="EF_Hand_1_Ca_BS"/>
</dbReference>
<evidence type="ECO:0000256" key="1">
    <source>
        <dbReference type="SAM" id="MobiDB-lite"/>
    </source>
</evidence>
<keyword evidence="3" id="KW-1185">Reference proteome</keyword>
<name>A0ABV9PA77_9FLAO</name>
<dbReference type="PROSITE" id="PS00018">
    <property type="entry name" value="EF_HAND_1"/>
    <property type="match status" value="1"/>
</dbReference>
<comment type="caution">
    <text evidence="2">The sequence shown here is derived from an EMBL/GenBank/DDBJ whole genome shotgun (WGS) entry which is preliminary data.</text>
</comment>
<proteinExistence type="predicted"/>